<protein>
    <recommendedName>
        <fullName evidence="3">SMI1/KNR4 family protein</fullName>
    </recommendedName>
</protein>
<sequence>MPLWQSARVDDLVGTQAPRRRLVGPDEAIVELERAVPGLASRRRPAPQSVDWCQLEGELGTALPADYKLLCEHYPRFELSDFMCVSRPVPGDEVGWVHGTHEELETIAEWCEDADLAVPMHPYPASGGLLPWAVSNQGDFFLWTTTPAGPEAWTVTVASRNGDWWHYTGGAVQFLADLVSGALEPWALPRLRPEITWVGR</sequence>
<gene>
    <name evidence="1" type="ORF">GCM10009663_62410</name>
</gene>
<dbReference type="SUPFAM" id="SSF160631">
    <property type="entry name" value="SMI1/KNR4-like"/>
    <property type="match status" value="1"/>
</dbReference>
<dbReference type="EMBL" id="BAAALD010000087">
    <property type="protein sequence ID" value="GAA1113010.1"/>
    <property type="molecule type" value="Genomic_DNA"/>
</dbReference>
<name>A0ABP4EN23_9ACTN</name>
<proteinExistence type="predicted"/>
<comment type="caution">
    <text evidence="1">The sequence shown here is derived from an EMBL/GenBank/DDBJ whole genome shotgun (WGS) entry which is preliminary data.</text>
</comment>
<dbReference type="InterPro" id="IPR037883">
    <property type="entry name" value="Knr4/Smi1-like_sf"/>
</dbReference>
<accession>A0ABP4EN23</accession>
<organism evidence="1 2">
    <name type="scientific">Kitasatospora arboriphila</name>
    <dbReference type="NCBI Taxonomy" id="258052"/>
    <lineage>
        <taxon>Bacteria</taxon>
        <taxon>Bacillati</taxon>
        <taxon>Actinomycetota</taxon>
        <taxon>Actinomycetes</taxon>
        <taxon>Kitasatosporales</taxon>
        <taxon>Streptomycetaceae</taxon>
        <taxon>Kitasatospora</taxon>
    </lineage>
</organism>
<evidence type="ECO:0000313" key="2">
    <source>
        <dbReference type="Proteomes" id="UP001499987"/>
    </source>
</evidence>
<dbReference type="Proteomes" id="UP001499987">
    <property type="component" value="Unassembled WGS sequence"/>
</dbReference>
<evidence type="ECO:0000313" key="1">
    <source>
        <dbReference type="EMBL" id="GAA1113010.1"/>
    </source>
</evidence>
<reference evidence="2" key="1">
    <citation type="journal article" date="2019" name="Int. J. Syst. Evol. Microbiol.">
        <title>The Global Catalogue of Microorganisms (GCM) 10K type strain sequencing project: providing services to taxonomists for standard genome sequencing and annotation.</title>
        <authorList>
            <consortium name="The Broad Institute Genomics Platform"/>
            <consortium name="The Broad Institute Genome Sequencing Center for Infectious Disease"/>
            <person name="Wu L."/>
            <person name="Ma J."/>
        </authorList>
    </citation>
    <scope>NUCLEOTIDE SEQUENCE [LARGE SCALE GENOMIC DNA]</scope>
    <source>
        <strain evidence="2">JCM 13002</strain>
    </source>
</reference>
<evidence type="ECO:0008006" key="3">
    <source>
        <dbReference type="Google" id="ProtNLM"/>
    </source>
</evidence>
<keyword evidence="2" id="KW-1185">Reference proteome</keyword>